<feature type="compositionally biased region" description="Polar residues" evidence="1">
    <location>
        <begin position="114"/>
        <end position="124"/>
    </location>
</feature>
<evidence type="ECO:0000313" key="3">
    <source>
        <dbReference type="Proteomes" id="UP000827724"/>
    </source>
</evidence>
<dbReference type="AlphaFoldDB" id="A0A9P8TT20"/>
<feature type="compositionally biased region" description="Pro residues" evidence="1">
    <location>
        <begin position="85"/>
        <end position="109"/>
    </location>
</feature>
<organism evidence="2 3">
    <name type="scientific">Trichoderma cornu-damae</name>
    <dbReference type="NCBI Taxonomy" id="654480"/>
    <lineage>
        <taxon>Eukaryota</taxon>
        <taxon>Fungi</taxon>
        <taxon>Dikarya</taxon>
        <taxon>Ascomycota</taxon>
        <taxon>Pezizomycotina</taxon>
        <taxon>Sordariomycetes</taxon>
        <taxon>Hypocreomycetidae</taxon>
        <taxon>Hypocreales</taxon>
        <taxon>Hypocreaceae</taxon>
        <taxon>Trichoderma</taxon>
    </lineage>
</organism>
<feature type="region of interest" description="Disordered" evidence="1">
    <location>
        <begin position="1"/>
        <end position="173"/>
    </location>
</feature>
<proteinExistence type="predicted"/>
<sequence>MPVQVYASSPISAAKASGITPRTAPPEEEEPRARPPPSTTALGSPTAYPRAQPGAGPSLPVQTGAGVPQPFGGHKPTSTQDADGSPPPPQPGALPSPPGGKGHLPPPPKAGESMKQQPAPQTSYPLPATAYPTRGGSSTSASTAYSPNVPQPAFVQGRETTEPDFSHPPGYQQNVHAADFTHDQREAHSASFAQTHYQGYEEESMWDTAKKWAAAAGDSLAAAEHEVWKRINKD</sequence>
<evidence type="ECO:0000256" key="1">
    <source>
        <dbReference type="SAM" id="MobiDB-lite"/>
    </source>
</evidence>
<reference evidence="2" key="1">
    <citation type="submission" date="2021-08" db="EMBL/GenBank/DDBJ databases">
        <title>Chromosome-Level Trichoderma cornu-damae using Hi-C Data.</title>
        <authorList>
            <person name="Kim C.S."/>
        </authorList>
    </citation>
    <scope>NUCLEOTIDE SEQUENCE</scope>
    <source>
        <strain evidence="2">KA19-0412C</strain>
    </source>
</reference>
<keyword evidence="3" id="KW-1185">Reference proteome</keyword>
<name>A0A9P8TT20_9HYPO</name>
<feature type="compositionally biased region" description="Polar residues" evidence="1">
    <location>
        <begin position="1"/>
        <end position="11"/>
    </location>
</feature>
<dbReference type="OrthoDB" id="5385910at2759"/>
<accession>A0A9P8TT20</accession>
<gene>
    <name evidence="2" type="ORF">Trco_005984</name>
</gene>
<protein>
    <submittedName>
        <fullName evidence="2">Uncharacterized protein</fullName>
    </submittedName>
</protein>
<evidence type="ECO:0000313" key="2">
    <source>
        <dbReference type="EMBL" id="KAH6606831.1"/>
    </source>
</evidence>
<dbReference type="Proteomes" id="UP000827724">
    <property type="component" value="Unassembled WGS sequence"/>
</dbReference>
<feature type="compositionally biased region" description="Low complexity" evidence="1">
    <location>
        <begin position="135"/>
        <end position="144"/>
    </location>
</feature>
<comment type="caution">
    <text evidence="2">The sequence shown here is derived from an EMBL/GenBank/DDBJ whole genome shotgun (WGS) entry which is preliminary data.</text>
</comment>
<dbReference type="EMBL" id="JAIWOZ010000004">
    <property type="protein sequence ID" value="KAH6606831.1"/>
    <property type="molecule type" value="Genomic_DNA"/>
</dbReference>